<reference evidence="3" key="1">
    <citation type="submission" date="2006-10" db="EMBL/GenBank/DDBJ databases">
        <authorList>
            <person name="Amadeo P."/>
            <person name="Zhao Q."/>
            <person name="Wortman J."/>
            <person name="Fraser-Liggett C."/>
            <person name="Carlton J."/>
        </authorList>
    </citation>
    <scope>NUCLEOTIDE SEQUENCE</scope>
    <source>
        <strain evidence="3">G3</strain>
    </source>
</reference>
<feature type="domain" description="Myb-like" evidence="1">
    <location>
        <begin position="212"/>
        <end position="255"/>
    </location>
</feature>
<dbReference type="InterPro" id="IPR009057">
    <property type="entry name" value="Homeodomain-like_sf"/>
</dbReference>
<dbReference type="VEuPathDB" id="TrichDB:TVAG_288520"/>
<dbReference type="SUPFAM" id="SSF46689">
    <property type="entry name" value="Homeodomain-like"/>
    <property type="match status" value="2"/>
</dbReference>
<keyword evidence="4" id="KW-1185">Reference proteome</keyword>
<evidence type="ECO:0000259" key="2">
    <source>
        <dbReference type="PROSITE" id="PS50934"/>
    </source>
</evidence>
<dbReference type="KEGG" id="tva:4754526"/>
<dbReference type="FunCoup" id="A2FEB2">
    <property type="interactions" value="83"/>
</dbReference>
<dbReference type="OrthoDB" id="118550at2759"/>
<dbReference type="Gene3D" id="1.10.10.60">
    <property type="entry name" value="Homeodomain-like"/>
    <property type="match status" value="1"/>
</dbReference>
<sequence length="399" mass="45644">MYNFSTDPFKVETIPKFRNFEISIVRPPAQNSDATYEFVSTIKAINQVKPPEPVPIPPRGQFFDFATISDYEKQFPFAANPIYKDVRNFMVAISQIFSNRYVPFTLYRRNIKAPINFTYAVWKFLTDHGLINYACKPNTRPQCIVPDATNWPHLLYTHDDTIMSESTYDSKINPTPNIPPNPIQPFSLMCAPYFTPERSRKVAEVSSIMHLGNWTLDENNRMNEVLKELNRNPDIPSNNWQAISDLVSTRTPEDCAQQVAMYPITAFEFEKPPLISYKEFAQPKELIRDEVLKKNKEMRIVYKATEVLGEEKSAKIIRGEKVDEIDSAEAGAAAIALEKIKANTEVYRAQQKKKMLAILRMIVDTTKQSIACKTKMISERGQAQVVPTTDSDGSTDDFR</sequence>
<dbReference type="Gene3D" id="1.10.10.10">
    <property type="entry name" value="Winged helix-like DNA-binding domain superfamily/Winged helix DNA-binding domain"/>
    <property type="match status" value="1"/>
</dbReference>
<dbReference type="InParanoid" id="A2FEB2"/>
<dbReference type="InterPro" id="IPR007526">
    <property type="entry name" value="SWIRM"/>
</dbReference>
<reference evidence="3" key="2">
    <citation type="journal article" date="2007" name="Science">
        <title>Draft genome sequence of the sexually transmitted pathogen Trichomonas vaginalis.</title>
        <authorList>
            <person name="Carlton J.M."/>
            <person name="Hirt R.P."/>
            <person name="Silva J.C."/>
            <person name="Delcher A.L."/>
            <person name="Schatz M."/>
            <person name="Zhao Q."/>
            <person name="Wortman J.R."/>
            <person name="Bidwell S.L."/>
            <person name="Alsmark U.C.M."/>
            <person name="Besteiro S."/>
            <person name="Sicheritz-Ponten T."/>
            <person name="Noel C.J."/>
            <person name="Dacks J.B."/>
            <person name="Foster P.G."/>
            <person name="Simillion C."/>
            <person name="Van de Peer Y."/>
            <person name="Miranda-Saavedra D."/>
            <person name="Barton G.J."/>
            <person name="Westrop G.D."/>
            <person name="Mueller S."/>
            <person name="Dessi D."/>
            <person name="Fiori P.L."/>
            <person name="Ren Q."/>
            <person name="Paulsen I."/>
            <person name="Zhang H."/>
            <person name="Bastida-Corcuera F.D."/>
            <person name="Simoes-Barbosa A."/>
            <person name="Brown M.T."/>
            <person name="Hayes R.D."/>
            <person name="Mukherjee M."/>
            <person name="Okumura C.Y."/>
            <person name="Schneider R."/>
            <person name="Smith A.J."/>
            <person name="Vanacova S."/>
            <person name="Villalvazo M."/>
            <person name="Haas B.J."/>
            <person name="Pertea M."/>
            <person name="Feldblyum T.V."/>
            <person name="Utterback T.R."/>
            <person name="Shu C.L."/>
            <person name="Osoegawa K."/>
            <person name="de Jong P.J."/>
            <person name="Hrdy I."/>
            <person name="Horvathova L."/>
            <person name="Zubacova Z."/>
            <person name="Dolezal P."/>
            <person name="Malik S.B."/>
            <person name="Logsdon J.M. Jr."/>
            <person name="Henze K."/>
            <person name="Gupta A."/>
            <person name="Wang C.C."/>
            <person name="Dunne R.L."/>
            <person name="Upcroft J.A."/>
            <person name="Upcroft P."/>
            <person name="White O."/>
            <person name="Salzberg S.L."/>
            <person name="Tang P."/>
            <person name="Chiu C.-H."/>
            <person name="Lee Y.-S."/>
            <person name="Embley T.M."/>
            <person name="Coombs G.H."/>
            <person name="Mottram J.C."/>
            <person name="Tachezy J."/>
            <person name="Fraser-Liggett C.M."/>
            <person name="Johnson P.J."/>
        </authorList>
    </citation>
    <scope>NUCLEOTIDE SEQUENCE [LARGE SCALE GENOMIC DNA]</scope>
    <source>
        <strain evidence="3">G3</strain>
    </source>
</reference>
<evidence type="ECO:0000313" key="4">
    <source>
        <dbReference type="Proteomes" id="UP000001542"/>
    </source>
</evidence>
<dbReference type="Proteomes" id="UP000001542">
    <property type="component" value="Unassembled WGS sequence"/>
</dbReference>
<dbReference type="STRING" id="5722.A2FEB2"/>
<dbReference type="PROSITE" id="PS50934">
    <property type="entry name" value="SWIRM"/>
    <property type="match status" value="1"/>
</dbReference>
<dbReference type="AlphaFoldDB" id="A2FEB2"/>
<gene>
    <name evidence="3" type="ORF">TVAG_288520</name>
</gene>
<dbReference type="InterPro" id="IPR036388">
    <property type="entry name" value="WH-like_DNA-bd_sf"/>
</dbReference>
<accession>A2FEB2</accession>
<dbReference type="eggNOG" id="KOG1279">
    <property type="taxonomic scope" value="Eukaryota"/>
</dbReference>
<dbReference type="InterPro" id="IPR001005">
    <property type="entry name" value="SANT/Myb"/>
</dbReference>
<dbReference type="Pfam" id="PF04433">
    <property type="entry name" value="SWIRM"/>
    <property type="match status" value="1"/>
</dbReference>
<proteinExistence type="predicted"/>
<dbReference type="VEuPathDB" id="TrichDB:TVAGG3_0545770"/>
<dbReference type="RefSeq" id="XP_001309682.1">
    <property type="nucleotide sequence ID" value="XM_001309681.1"/>
</dbReference>
<dbReference type="PROSITE" id="PS50090">
    <property type="entry name" value="MYB_LIKE"/>
    <property type="match status" value="1"/>
</dbReference>
<feature type="domain" description="SWIRM" evidence="2">
    <location>
        <begin position="83"/>
        <end position="142"/>
    </location>
</feature>
<name>A2FEB2_TRIV3</name>
<protein>
    <submittedName>
        <fullName evidence="3">SWIRM domain containing protein</fullName>
    </submittedName>
</protein>
<evidence type="ECO:0000313" key="3">
    <source>
        <dbReference type="EMBL" id="EAX96752.1"/>
    </source>
</evidence>
<organism evidence="3 4">
    <name type="scientific">Trichomonas vaginalis (strain ATCC PRA-98 / G3)</name>
    <dbReference type="NCBI Taxonomy" id="412133"/>
    <lineage>
        <taxon>Eukaryota</taxon>
        <taxon>Metamonada</taxon>
        <taxon>Parabasalia</taxon>
        <taxon>Trichomonadida</taxon>
        <taxon>Trichomonadidae</taxon>
        <taxon>Trichomonas</taxon>
    </lineage>
</organism>
<evidence type="ECO:0000259" key="1">
    <source>
        <dbReference type="PROSITE" id="PS50090"/>
    </source>
</evidence>
<dbReference type="EMBL" id="DS113745">
    <property type="protein sequence ID" value="EAX96752.1"/>
    <property type="molecule type" value="Genomic_DNA"/>
</dbReference>